<accession>A0A562I348</accession>
<gene>
    <name evidence="2" type="ORF">JD77_00171</name>
</gene>
<feature type="transmembrane region" description="Helical" evidence="1">
    <location>
        <begin position="12"/>
        <end position="37"/>
    </location>
</feature>
<sequence>MSGWIGFPSLLYFLGFALLEPLRTAVTVVLFPMLLLATKRTP</sequence>
<organism evidence="2 3">
    <name type="scientific">Micromonospora olivasterospora</name>
    <dbReference type="NCBI Taxonomy" id="1880"/>
    <lineage>
        <taxon>Bacteria</taxon>
        <taxon>Bacillati</taxon>
        <taxon>Actinomycetota</taxon>
        <taxon>Actinomycetes</taxon>
        <taxon>Micromonosporales</taxon>
        <taxon>Micromonosporaceae</taxon>
        <taxon>Micromonospora</taxon>
    </lineage>
</organism>
<keyword evidence="3" id="KW-1185">Reference proteome</keyword>
<dbReference type="Proteomes" id="UP000319825">
    <property type="component" value="Unassembled WGS sequence"/>
</dbReference>
<comment type="caution">
    <text evidence="2">The sequence shown here is derived from an EMBL/GenBank/DDBJ whole genome shotgun (WGS) entry which is preliminary data.</text>
</comment>
<evidence type="ECO:0000256" key="1">
    <source>
        <dbReference type="SAM" id="Phobius"/>
    </source>
</evidence>
<name>A0A562I348_MICOL</name>
<dbReference type="RefSeq" id="WP_281292074.1">
    <property type="nucleotide sequence ID" value="NZ_BAAATQ010000095.1"/>
</dbReference>
<dbReference type="AlphaFoldDB" id="A0A562I348"/>
<keyword evidence="1" id="KW-0472">Membrane</keyword>
<keyword evidence="1" id="KW-0812">Transmembrane</keyword>
<evidence type="ECO:0000313" key="2">
    <source>
        <dbReference type="EMBL" id="TWH65236.1"/>
    </source>
</evidence>
<dbReference type="EMBL" id="VLKE01000001">
    <property type="protein sequence ID" value="TWH65236.1"/>
    <property type="molecule type" value="Genomic_DNA"/>
</dbReference>
<keyword evidence="1" id="KW-1133">Transmembrane helix</keyword>
<evidence type="ECO:0000313" key="3">
    <source>
        <dbReference type="Proteomes" id="UP000319825"/>
    </source>
</evidence>
<proteinExistence type="predicted"/>
<protein>
    <submittedName>
        <fullName evidence="2">Uncharacterized protein</fullName>
    </submittedName>
</protein>
<reference evidence="2 3" key="1">
    <citation type="submission" date="2019-07" db="EMBL/GenBank/DDBJ databases">
        <title>R&amp;d 2014.</title>
        <authorList>
            <person name="Klenk H.-P."/>
        </authorList>
    </citation>
    <scope>NUCLEOTIDE SEQUENCE [LARGE SCALE GENOMIC DNA]</scope>
    <source>
        <strain evidence="2 3">DSM 43868</strain>
    </source>
</reference>